<dbReference type="PANTHER" id="PTHR11941">
    <property type="entry name" value="ENOYL-COA HYDRATASE-RELATED"/>
    <property type="match status" value="1"/>
</dbReference>
<dbReference type="GO" id="GO:0005777">
    <property type="term" value="C:peroxisome"/>
    <property type="evidence" value="ECO:0007669"/>
    <property type="project" value="TreeGrafter"/>
</dbReference>
<dbReference type="VEuPathDB" id="FungiDB:Z517_06053"/>
<evidence type="ECO:0000256" key="1">
    <source>
        <dbReference type="ARBA" id="ARBA00005254"/>
    </source>
</evidence>
<dbReference type="CDD" id="cd06558">
    <property type="entry name" value="crotonase-like"/>
    <property type="match status" value="1"/>
</dbReference>
<evidence type="ECO:0000313" key="3">
    <source>
        <dbReference type="EMBL" id="KIW79441.1"/>
    </source>
</evidence>
<dbReference type="AlphaFoldDB" id="A0A0D2DNW8"/>
<organism evidence="3 4">
    <name type="scientific">Fonsecaea pedrosoi CBS 271.37</name>
    <dbReference type="NCBI Taxonomy" id="1442368"/>
    <lineage>
        <taxon>Eukaryota</taxon>
        <taxon>Fungi</taxon>
        <taxon>Dikarya</taxon>
        <taxon>Ascomycota</taxon>
        <taxon>Pezizomycotina</taxon>
        <taxon>Eurotiomycetes</taxon>
        <taxon>Chaetothyriomycetidae</taxon>
        <taxon>Chaetothyriales</taxon>
        <taxon>Herpotrichiellaceae</taxon>
        <taxon>Fonsecaea</taxon>
    </lineage>
</organism>
<dbReference type="GeneID" id="25305543"/>
<dbReference type="InterPro" id="IPR001753">
    <property type="entry name" value="Enoyl-CoA_hydra/iso"/>
</dbReference>
<dbReference type="InterPro" id="IPR029045">
    <property type="entry name" value="ClpP/crotonase-like_dom_sf"/>
</dbReference>
<comment type="similarity">
    <text evidence="1 2">Belongs to the enoyl-CoA hydratase/isomerase family.</text>
</comment>
<dbReference type="OrthoDB" id="1696280at2759"/>
<dbReference type="HOGENOM" id="CLU_009834_3_0_1"/>
<dbReference type="RefSeq" id="XP_013283249.1">
    <property type="nucleotide sequence ID" value="XM_013427795.1"/>
</dbReference>
<dbReference type="GO" id="GO:0006635">
    <property type="term" value="P:fatty acid beta-oxidation"/>
    <property type="evidence" value="ECO:0007669"/>
    <property type="project" value="TreeGrafter"/>
</dbReference>
<dbReference type="GO" id="GO:0004165">
    <property type="term" value="F:delta(3)-delta(2)-enoyl-CoA isomerase activity"/>
    <property type="evidence" value="ECO:0007669"/>
    <property type="project" value="TreeGrafter"/>
</dbReference>
<dbReference type="STRING" id="1442368.A0A0D2DNW8"/>
<dbReference type="InterPro" id="IPR018376">
    <property type="entry name" value="Enoyl-CoA_hyd/isom_CS"/>
</dbReference>
<dbReference type="Proteomes" id="UP000053029">
    <property type="component" value="Unassembled WGS sequence"/>
</dbReference>
<dbReference type="EMBL" id="KN846972">
    <property type="protein sequence ID" value="KIW79441.1"/>
    <property type="molecule type" value="Genomic_DNA"/>
</dbReference>
<gene>
    <name evidence="3" type="ORF">Z517_06053</name>
</gene>
<proteinExistence type="inferred from homology"/>
<dbReference type="Gene3D" id="3.90.226.10">
    <property type="entry name" value="2-enoyl-CoA Hydratase, Chain A, domain 1"/>
    <property type="match status" value="1"/>
</dbReference>
<dbReference type="SUPFAM" id="SSF52096">
    <property type="entry name" value="ClpP/crotonase"/>
    <property type="match status" value="1"/>
</dbReference>
<evidence type="ECO:0000313" key="4">
    <source>
        <dbReference type="Proteomes" id="UP000053029"/>
    </source>
</evidence>
<dbReference type="Pfam" id="PF00378">
    <property type="entry name" value="ECH_1"/>
    <property type="match status" value="1"/>
</dbReference>
<name>A0A0D2DNW8_9EURO</name>
<sequence>MTSPLTKWKYVSIELADSALGVYVVTMNKPPENRLNIESAQNIISALRYIEKVLLGPDKPGAVIITSSSDKFFCTGVDLEEASRDPTSSADGFFPLLATLLDYPYPTIAAITGHTFGGACPFSLSCDYRLMNRKRGFFCMPPVNLGLHFDGIGYLPRLKLAPQVARKMLLEAHRWTADTAVVDGVIDEAVEPDQLLSRAVEKAREIAPRAKMGVYGLLRNELVGEASRQLQQVSYLHHRTASQPVRAKI</sequence>
<keyword evidence="4" id="KW-1185">Reference proteome</keyword>
<reference evidence="3 4" key="1">
    <citation type="submission" date="2015-01" db="EMBL/GenBank/DDBJ databases">
        <title>The Genome Sequence of Fonsecaea pedrosoi CBS 271.37.</title>
        <authorList>
            <consortium name="The Broad Institute Genomics Platform"/>
            <person name="Cuomo C."/>
            <person name="de Hoog S."/>
            <person name="Gorbushina A."/>
            <person name="Stielow B."/>
            <person name="Teixiera M."/>
            <person name="Abouelleil A."/>
            <person name="Chapman S.B."/>
            <person name="Priest M."/>
            <person name="Young S.K."/>
            <person name="Wortman J."/>
            <person name="Nusbaum C."/>
            <person name="Birren B."/>
        </authorList>
    </citation>
    <scope>NUCLEOTIDE SEQUENCE [LARGE SCALE GENOMIC DNA]</scope>
    <source>
        <strain evidence="3 4">CBS 271.37</strain>
    </source>
</reference>
<protein>
    <submittedName>
        <fullName evidence="3">Unplaced genomic scaffold supercont1.4, whole genome shotgun sequence</fullName>
    </submittedName>
</protein>
<evidence type="ECO:0000256" key="2">
    <source>
        <dbReference type="RuleBase" id="RU003707"/>
    </source>
</evidence>
<dbReference type="PROSITE" id="PS00166">
    <property type="entry name" value="ENOYL_COA_HYDRATASE"/>
    <property type="match status" value="1"/>
</dbReference>
<dbReference type="PANTHER" id="PTHR11941:SF75">
    <property type="entry name" value="ENOYL-COA HYDRATASE_ISOMERASE FAMILY PROTEIN"/>
    <property type="match status" value="1"/>
</dbReference>
<accession>A0A0D2DNW8</accession>